<dbReference type="AlphaFoldDB" id="H6BV60"/>
<dbReference type="InParanoid" id="H6BV60"/>
<protein>
    <submittedName>
        <fullName evidence="1">Uncharacterized protein</fullName>
    </submittedName>
</protein>
<accession>H6BV60</accession>
<evidence type="ECO:0000313" key="1">
    <source>
        <dbReference type="EMBL" id="EHY55843.1"/>
    </source>
</evidence>
<proteinExistence type="predicted"/>
<evidence type="ECO:0000313" key="2">
    <source>
        <dbReference type="Proteomes" id="UP000007304"/>
    </source>
</evidence>
<dbReference type="EMBL" id="JH226132">
    <property type="protein sequence ID" value="EHY55843.1"/>
    <property type="molecule type" value="Genomic_DNA"/>
</dbReference>
<dbReference type="Proteomes" id="UP000007304">
    <property type="component" value="Unassembled WGS sequence"/>
</dbReference>
<sequence>MHCTAPPTHDGCHCHCQCRCPSQSQNVVSGSARALLGSAPPAEQHFRIQLCRHTKGNSLPCLLLQCVHSSIAPQKVKKVAVWRGIGISNRHQLDRCPVSAKLLAVALLCNS</sequence>
<dbReference type="HOGENOM" id="CLU_2158376_0_0_1"/>
<organism evidence="1 2">
    <name type="scientific">Exophiala dermatitidis (strain ATCC 34100 / CBS 525.76 / NIH/UT8656)</name>
    <name type="common">Black yeast</name>
    <name type="synonym">Wangiella dermatitidis</name>
    <dbReference type="NCBI Taxonomy" id="858893"/>
    <lineage>
        <taxon>Eukaryota</taxon>
        <taxon>Fungi</taxon>
        <taxon>Dikarya</taxon>
        <taxon>Ascomycota</taxon>
        <taxon>Pezizomycotina</taxon>
        <taxon>Eurotiomycetes</taxon>
        <taxon>Chaetothyriomycetidae</taxon>
        <taxon>Chaetothyriales</taxon>
        <taxon>Herpotrichiellaceae</taxon>
        <taxon>Exophiala</taxon>
    </lineage>
</organism>
<gene>
    <name evidence="1" type="ORF">HMPREF1120_03960</name>
</gene>
<dbReference type="GeneID" id="20308599"/>
<dbReference type="VEuPathDB" id="FungiDB:HMPREF1120_03960"/>
<reference evidence="1" key="1">
    <citation type="submission" date="2011-07" db="EMBL/GenBank/DDBJ databases">
        <title>The Genome Sequence of Exophiala (Wangiella) dermatitidis NIH/UT8656.</title>
        <authorList>
            <consortium name="The Broad Institute Genome Sequencing Platform"/>
            <person name="Cuomo C."/>
            <person name="Wang Z."/>
            <person name="Hunicke-Smith S."/>
            <person name="Szanislo P.J."/>
            <person name="Earl A."/>
            <person name="Young S.K."/>
            <person name="Zeng Q."/>
            <person name="Gargeya S."/>
            <person name="Fitzgerald M."/>
            <person name="Haas B."/>
            <person name="Abouelleil A."/>
            <person name="Alvarado L."/>
            <person name="Arachchi H.M."/>
            <person name="Berlin A."/>
            <person name="Brown A."/>
            <person name="Chapman S.B."/>
            <person name="Chen Z."/>
            <person name="Dunbar C."/>
            <person name="Freedman E."/>
            <person name="Gearin G."/>
            <person name="Gellesch M."/>
            <person name="Goldberg J."/>
            <person name="Griggs A."/>
            <person name="Gujja S."/>
            <person name="Heiman D."/>
            <person name="Howarth C."/>
            <person name="Larson L."/>
            <person name="Lui A."/>
            <person name="MacDonald P.J.P."/>
            <person name="Montmayeur A."/>
            <person name="Murphy C."/>
            <person name="Neiman D."/>
            <person name="Pearson M."/>
            <person name="Priest M."/>
            <person name="Roberts A."/>
            <person name="Saif S."/>
            <person name="Shea T."/>
            <person name="Shenoy N."/>
            <person name="Sisk P."/>
            <person name="Stolte C."/>
            <person name="Sykes S."/>
            <person name="Wortman J."/>
            <person name="Nusbaum C."/>
            <person name="Birren B."/>
        </authorList>
    </citation>
    <scope>NUCLEOTIDE SEQUENCE</scope>
    <source>
        <strain evidence="1">NIH/UT8656</strain>
    </source>
</reference>
<dbReference type="RefSeq" id="XP_009156304.1">
    <property type="nucleotide sequence ID" value="XM_009158056.1"/>
</dbReference>
<name>H6BV60_EXODN</name>
<keyword evidence="2" id="KW-1185">Reference proteome</keyword>